<dbReference type="InterPro" id="IPR036397">
    <property type="entry name" value="RNaseH_sf"/>
</dbReference>
<dbReference type="GO" id="GO:0006302">
    <property type="term" value="P:double-strand break repair"/>
    <property type="evidence" value="ECO:0007669"/>
    <property type="project" value="TreeGrafter"/>
</dbReference>
<keyword evidence="4" id="KW-0269">Exonuclease</keyword>
<organism evidence="4">
    <name type="scientific">uncultured Caudovirales phage</name>
    <dbReference type="NCBI Taxonomy" id="2100421"/>
    <lineage>
        <taxon>Viruses</taxon>
        <taxon>Duplodnaviria</taxon>
        <taxon>Heunggongvirae</taxon>
        <taxon>Uroviricota</taxon>
        <taxon>Caudoviricetes</taxon>
        <taxon>Peduoviridae</taxon>
        <taxon>Maltschvirus</taxon>
        <taxon>Maltschvirus maltsch</taxon>
    </lineage>
</organism>
<dbReference type="InterPro" id="IPR012337">
    <property type="entry name" value="RNaseH-like_sf"/>
</dbReference>
<name>A0A6J5R7S8_9CAUD</name>
<proteinExistence type="predicted"/>
<sequence length="569" mass="63824">MKLVLDVECDSLSEISISGDKIIKEAKTIWCAVAYDIEKEKVYRFTYENMHELPDLMDKADLLIGHNILFDLAIIDRLLRKTKCTSYRDSLIISRLMHPDVNEHPLGGNSLEMWGKFLKNPKIEYKGGWDHYSQEMLTYCEQDVMLSAAVYKYQLAWCASHESILPPAVIKLEHLVSKILAEQTNNGFNYDYHNGDILYGTLLLHKVSIEDEMRVVFPDIVHERVSEKTGKQLRSKVEVFNPGSRSQIASRLKDKYNWTPPTTDKGNPKVDEAVLADLNYPEAKKLVEYFNYIKLMGMVLDWNTRANLTRDGHIHGSVNAQGAATGRCTHSQPNMAQVSKDKEARKLWIPNTNCVLVGADLKGLELRMLAHFMAKYDGGKYGEKILTDDIHTYNQKAAGLPDRDAAKTFIYAYCYGAGDKKLGTIVGGNSAAGKTIRTKFQKEIPALEKVHQDVKFSVAKTKGVKLLDGRIVPVRSEHAALNTLLQGSGAVLSKLWMCIANRNLKKIYGTTVKQVAYIHDELQFTCPPEIADAVGKVIIEAATDAGVRLGLKIRVDAGYSVGKDWSETH</sequence>
<protein>
    <submittedName>
        <fullName evidence="4">PolA DNA polymerase I - 3'-5' exonuclease and polymerase domains</fullName>
    </submittedName>
</protein>
<dbReference type="Pfam" id="PF00476">
    <property type="entry name" value="DNA_pol_A"/>
    <property type="match status" value="1"/>
</dbReference>
<dbReference type="PANTHER" id="PTHR10133">
    <property type="entry name" value="DNA POLYMERASE I"/>
    <property type="match status" value="1"/>
</dbReference>
<keyword evidence="4" id="KW-0378">Hydrolase</keyword>
<accession>A0A6J5R7S8</accession>
<dbReference type="Gene3D" id="3.30.420.10">
    <property type="entry name" value="Ribonuclease H-like superfamily/Ribonuclease H"/>
    <property type="match status" value="1"/>
</dbReference>
<keyword evidence="2" id="KW-1194">Viral DNA replication</keyword>
<keyword evidence="4" id="KW-0540">Nuclease</keyword>
<evidence type="ECO:0000259" key="3">
    <source>
        <dbReference type="SMART" id="SM00482"/>
    </source>
</evidence>
<dbReference type="GO" id="GO:0006261">
    <property type="term" value="P:DNA-templated DNA replication"/>
    <property type="evidence" value="ECO:0007669"/>
    <property type="project" value="InterPro"/>
</dbReference>
<evidence type="ECO:0000256" key="1">
    <source>
        <dbReference type="ARBA" id="ARBA00022705"/>
    </source>
</evidence>
<dbReference type="GO" id="GO:0004527">
    <property type="term" value="F:exonuclease activity"/>
    <property type="evidence" value="ECO:0007669"/>
    <property type="project" value="UniProtKB-KW"/>
</dbReference>
<evidence type="ECO:0000313" key="4">
    <source>
        <dbReference type="EMBL" id="CAB4190447.1"/>
    </source>
</evidence>
<feature type="domain" description="DNA-directed DNA polymerase family A palm" evidence="3">
    <location>
        <begin position="341"/>
        <end position="530"/>
    </location>
</feature>
<dbReference type="InterPro" id="IPR001098">
    <property type="entry name" value="DNA-dir_DNA_pol_A_palm_dom"/>
</dbReference>
<dbReference type="EMBL" id="LR797151">
    <property type="protein sequence ID" value="CAB4190447.1"/>
    <property type="molecule type" value="Genomic_DNA"/>
</dbReference>
<dbReference type="InterPro" id="IPR002298">
    <property type="entry name" value="DNA_polymerase_A"/>
</dbReference>
<keyword evidence="1" id="KW-0235">DNA replication</keyword>
<dbReference type="GO" id="GO:0003677">
    <property type="term" value="F:DNA binding"/>
    <property type="evidence" value="ECO:0007669"/>
    <property type="project" value="InterPro"/>
</dbReference>
<dbReference type="Gene3D" id="3.30.70.370">
    <property type="match status" value="2"/>
</dbReference>
<reference evidence="4" key="1">
    <citation type="submission" date="2020-05" db="EMBL/GenBank/DDBJ databases">
        <authorList>
            <person name="Chiriac C."/>
            <person name="Salcher M."/>
            <person name="Ghai R."/>
            <person name="Kavagutti S V."/>
        </authorList>
    </citation>
    <scope>NUCLEOTIDE SEQUENCE</scope>
</reference>
<dbReference type="PRINTS" id="PR00868">
    <property type="entry name" value="DNAPOLI"/>
</dbReference>
<dbReference type="SUPFAM" id="SSF53098">
    <property type="entry name" value="Ribonuclease H-like"/>
    <property type="match status" value="1"/>
</dbReference>
<dbReference type="SUPFAM" id="SSF56672">
    <property type="entry name" value="DNA/RNA polymerases"/>
    <property type="match status" value="1"/>
</dbReference>
<gene>
    <name evidence="4" type="ORF">UFOVP1192_62</name>
</gene>
<evidence type="ECO:0000256" key="2">
    <source>
        <dbReference type="ARBA" id="ARBA00023109"/>
    </source>
</evidence>
<dbReference type="PANTHER" id="PTHR10133:SF27">
    <property type="entry name" value="DNA POLYMERASE NU"/>
    <property type="match status" value="1"/>
</dbReference>
<dbReference type="Gene3D" id="1.20.1060.10">
    <property type="entry name" value="Taq DNA Polymerase, Chain T, domain 4"/>
    <property type="match status" value="1"/>
</dbReference>
<dbReference type="InterPro" id="IPR043502">
    <property type="entry name" value="DNA/RNA_pol_sf"/>
</dbReference>
<dbReference type="GO" id="GO:0003887">
    <property type="term" value="F:DNA-directed DNA polymerase activity"/>
    <property type="evidence" value="ECO:0007669"/>
    <property type="project" value="InterPro"/>
</dbReference>
<dbReference type="GO" id="GO:0039693">
    <property type="term" value="P:viral DNA genome replication"/>
    <property type="evidence" value="ECO:0007669"/>
    <property type="project" value="UniProtKB-KW"/>
</dbReference>
<dbReference type="SMART" id="SM00482">
    <property type="entry name" value="POLAc"/>
    <property type="match status" value="1"/>
</dbReference>